<dbReference type="Gene3D" id="1.10.490.10">
    <property type="entry name" value="Globins"/>
    <property type="match status" value="1"/>
</dbReference>
<dbReference type="EC" id="2.7.7.65" evidence="1"/>
<dbReference type="GO" id="GO:0019825">
    <property type="term" value="F:oxygen binding"/>
    <property type="evidence" value="ECO:0007669"/>
    <property type="project" value="InterPro"/>
</dbReference>
<dbReference type="GO" id="GO:1902201">
    <property type="term" value="P:negative regulation of bacterial-type flagellum-dependent cell motility"/>
    <property type="evidence" value="ECO:0007669"/>
    <property type="project" value="TreeGrafter"/>
</dbReference>
<dbReference type="PANTHER" id="PTHR45138">
    <property type="entry name" value="REGULATORY COMPONENTS OF SENSORY TRANSDUCTION SYSTEM"/>
    <property type="match status" value="1"/>
</dbReference>
<dbReference type="Pfam" id="PF11563">
    <property type="entry name" value="Protoglobin"/>
    <property type="match status" value="1"/>
</dbReference>
<dbReference type="GO" id="GO:0043709">
    <property type="term" value="P:cell adhesion involved in single-species biofilm formation"/>
    <property type="evidence" value="ECO:0007669"/>
    <property type="project" value="TreeGrafter"/>
</dbReference>
<dbReference type="PROSITE" id="PS50887">
    <property type="entry name" value="GGDEF"/>
    <property type="match status" value="1"/>
</dbReference>
<dbReference type="PANTHER" id="PTHR45138:SF9">
    <property type="entry name" value="DIGUANYLATE CYCLASE DGCM-RELATED"/>
    <property type="match status" value="1"/>
</dbReference>
<dbReference type="GO" id="GO:0005886">
    <property type="term" value="C:plasma membrane"/>
    <property type="evidence" value="ECO:0007669"/>
    <property type="project" value="TreeGrafter"/>
</dbReference>
<dbReference type="SUPFAM" id="SSF46458">
    <property type="entry name" value="Globin-like"/>
    <property type="match status" value="1"/>
</dbReference>
<dbReference type="EMBL" id="LO017727">
    <property type="protein sequence ID" value="CRH05866.1"/>
    <property type="molecule type" value="Genomic_DNA"/>
</dbReference>
<protein>
    <recommendedName>
        <fullName evidence="2">Diguanylate cyclase DosC</fullName>
        <ecNumber evidence="1">2.7.7.65</ecNumber>
    </recommendedName>
    <alternativeName>
        <fullName evidence="3">Direct oxygen-sensing cyclase</fullName>
    </alternativeName>
</protein>
<dbReference type="InterPro" id="IPR044398">
    <property type="entry name" value="Globin-sensor_dom"/>
</dbReference>
<dbReference type="CDD" id="cd01949">
    <property type="entry name" value="GGDEF"/>
    <property type="match status" value="1"/>
</dbReference>
<dbReference type="AlphaFoldDB" id="A0A1S7LJ91"/>
<evidence type="ECO:0000256" key="2">
    <source>
        <dbReference type="ARBA" id="ARBA00015125"/>
    </source>
</evidence>
<organism evidence="6">
    <name type="scientific">Magnetococcus massalia (strain MO-1)</name>
    <dbReference type="NCBI Taxonomy" id="451514"/>
    <lineage>
        <taxon>Bacteria</taxon>
        <taxon>Pseudomonadati</taxon>
        <taxon>Pseudomonadota</taxon>
        <taxon>Magnetococcia</taxon>
        <taxon>Magnetococcales</taxon>
        <taxon>Magnetococcaceae</taxon>
        <taxon>Magnetococcus</taxon>
    </lineage>
</organism>
<dbReference type="GO" id="GO:0052621">
    <property type="term" value="F:diguanylate cyclase activity"/>
    <property type="evidence" value="ECO:0007669"/>
    <property type="project" value="UniProtKB-EC"/>
</dbReference>
<gene>
    <name evidence="6" type="ORF">MAGMO_1684</name>
</gene>
<dbReference type="InterPro" id="IPR012292">
    <property type="entry name" value="Globin/Proto"/>
</dbReference>
<evidence type="ECO:0000256" key="1">
    <source>
        <dbReference type="ARBA" id="ARBA00012528"/>
    </source>
</evidence>
<keyword evidence="6" id="KW-0548">Nucleotidyltransferase</keyword>
<comment type="catalytic activity">
    <reaction evidence="4">
        <text>2 GTP = 3',3'-c-di-GMP + 2 diphosphate</text>
        <dbReference type="Rhea" id="RHEA:24898"/>
        <dbReference type="ChEBI" id="CHEBI:33019"/>
        <dbReference type="ChEBI" id="CHEBI:37565"/>
        <dbReference type="ChEBI" id="CHEBI:58805"/>
        <dbReference type="EC" id="2.7.7.65"/>
    </reaction>
</comment>
<evidence type="ECO:0000313" key="6">
    <source>
        <dbReference type="EMBL" id="CRH05866.1"/>
    </source>
</evidence>
<name>A0A1S7LJ91_MAGMO</name>
<dbReference type="InterPro" id="IPR009050">
    <property type="entry name" value="Globin-like_sf"/>
</dbReference>
<dbReference type="InterPro" id="IPR043128">
    <property type="entry name" value="Rev_trsase/Diguanyl_cyclase"/>
</dbReference>
<dbReference type="InterPro" id="IPR050469">
    <property type="entry name" value="Diguanylate_Cyclase"/>
</dbReference>
<dbReference type="SMART" id="SM00267">
    <property type="entry name" value="GGDEF"/>
    <property type="match status" value="1"/>
</dbReference>
<evidence type="ECO:0000256" key="4">
    <source>
        <dbReference type="ARBA" id="ARBA00034247"/>
    </source>
</evidence>
<dbReference type="InterPro" id="IPR029787">
    <property type="entry name" value="Nucleotide_cyclase"/>
</dbReference>
<evidence type="ECO:0000259" key="5">
    <source>
        <dbReference type="PROSITE" id="PS50887"/>
    </source>
</evidence>
<feature type="domain" description="GGDEF" evidence="5">
    <location>
        <begin position="321"/>
        <end position="453"/>
    </location>
</feature>
<sequence length="453" mass="51626">MSSRDEERLKEIYLGQEAENLLYIGKQIEPVIAQLVHTFYDELLQDEEARFFLDSDIVKTRLTSSLTAWFKLIFTAKDEPQLEALFAYQKNIGNVHARINIPMHLVVEGMRILRREITSYLSNTEIPREQLVVLVVLVSEILDHNLSLVNESYVLNAASYERNSQAMRLQLPPAAQALECEKLRSSLRSWCSSLWKLNAKREATSELPTLGRAEFGLWIFHKAPLVLPNQNLIETIQQNVQAVDGLMGRQAVTSQNAQDFDAAKIRSIEDTILSIELSLDMMIDEVLEQESGRDPLTKVFNRRFLDTVVKHEMEVSMRHEIRFGFLLCDIDHFKSINDTHGHDAGDAVLQQFAEILTNCARANDYIFRFGGEEFLFLFGDMSKGRLEHLAEKIRTGIEEGEFALPSGGTLRITASFGGSIHDGHPSFQRTLKRSDEALYEAKQTGRNRCIIYS</sequence>
<evidence type="ECO:0000256" key="3">
    <source>
        <dbReference type="ARBA" id="ARBA00029839"/>
    </source>
</evidence>
<dbReference type="InterPro" id="IPR000160">
    <property type="entry name" value="GGDEF_dom"/>
</dbReference>
<reference evidence="6" key="1">
    <citation type="submission" date="2015-04" db="EMBL/GenBank/DDBJ databases">
        <authorList>
            <person name="Syromyatnikov M.Y."/>
            <person name="Popov V.N."/>
        </authorList>
    </citation>
    <scope>NUCLEOTIDE SEQUENCE</scope>
    <source>
        <strain evidence="6">MO-1</strain>
    </source>
</reference>
<keyword evidence="6" id="KW-0808">Transferase</keyword>
<dbReference type="FunFam" id="3.30.70.270:FF:000001">
    <property type="entry name" value="Diguanylate cyclase domain protein"/>
    <property type="match status" value="1"/>
</dbReference>
<dbReference type="GO" id="GO:0020037">
    <property type="term" value="F:heme binding"/>
    <property type="evidence" value="ECO:0007669"/>
    <property type="project" value="InterPro"/>
</dbReference>
<dbReference type="Pfam" id="PF00990">
    <property type="entry name" value="GGDEF"/>
    <property type="match status" value="1"/>
</dbReference>
<proteinExistence type="predicted"/>
<dbReference type="NCBIfam" id="TIGR00254">
    <property type="entry name" value="GGDEF"/>
    <property type="match status" value="1"/>
</dbReference>
<dbReference type="SUPFAM" id="SSF55073">
    <property type="entry name" value="Nucleotide cyclase"/>
    <property type="match status" value="1"/>
</dbReference>
<dbReference type="Gene3D" id="3.30.70.270">
    <property type="match status" value="1"/>
</dbReference>
<accession>A0A1S7LJ91</accession>